<feature type="transmembrane region" description="Helical" evidence="5">
    <location>
        <begin position="61"/>
        <end position="81"/>
    </location>
</feature>
<evidence type="ECO:0000256" key="1">
    <source>
        <dbReference type="ARBA" id="ARBA00004141"/>
    </source>
</evidence>
<dbReference type="InterPro" id="IPR036259">
    <property type="entry name" value="MFS_trans_sf"/>
</dbReference>
<feature type="transmembrane region" description="Helical" evidence="5">
    <location>
        <begin position="93"/>
        <end position="112"/>
    </location>
</feature>
<evidence type="ECO:0000256" key="4">
    <source>
        <dbReference type="ARBA" id="ARBA00023136"/>
    </source>
</evidence>
<dbReference type="RefSeq" id="WP_139078046.1">
    <property type="nucleotide sequence ID" value="NZ_VDFU01000023.1"/>
</dbReference>
<feature type="transmembrane region" description="Helical" evidence="5">
    <location>
        <begin position="25"/>
        <end position="49"/>
    </location>
</feature>
<keyword evidence="4 5" id="KW-0472">Membrane</keyword>
<feature type="transmembrane region" description="Helical" evidence="5">
    <location>
        <begin position="389"/>
        <end position="411"/>
    </location>
</feature>
<dbReference type="GO" id="GO:0016020">
    <property type="term" value="C:membrane"/>
    <property type="evidence" value="ECO:0007669"/>
    <property type="project" value="UniProtKB-SubCell"/>
</dbReference>
<dbReference type="GO" id="GO:0022857">
    <property type="term" value="F:transmembrane transporter activity"/>
    <property type="evidence" value="ECO:0007669"/>
    <property type="project" value="InterPro"/>
</dbReference>
<feature type="transmembrane region" description="Helical" evidence="5">
    <location>
        <begin position="154"/>
        <end position="174"/>
    </location>
</feature>
<keyword evidence="2 5" id="KW-0812">Transmembrane</keyword>
<organism evidence="7 8">
    <name type="scientific">Rubellimicrobium rubrum</name>
    <dbReference type="NCBI Taxonomy" id="2585369"/>
    <lineage>
        <taxon>Bacteria</taxon>
        <taxon>Pseudomonadati</taxon>
        <taxon>Pseudomonadota</taxon>
        <taxon>Alphaproteobacteria</taxon>
        <taxon>Rhodobacterales</taxon>
        <taxon>Roseobacteraceae</taxon>
        <taxon>Rubellimicrobium</taxon>
    </lineage>
</organism>
<comment type="caution">
    <text evidence="7">The sequence shown here is derived from an EMBL/GenBank/DDBJ whole genome shotgun (WGS) entry which is preliminary data.</text>
</comment>
<dbReference type="PROSITE" id="PS50850">
    <property type="entry name" value="MFS"/>
    <property type="match status" value="1"/>
</dbReference>
<dbReference type="PANTHER" id="PTHR42718">
    <property type="entry name" value="MAJOR FACILITATOR SUPERFAMILY MULTIDRUG TRANSPORTER MFSC"/>
    <property type="match status" value="1"/>
</dbReference>
<comment type="subcellular location">
    <subcellularLocation>
        <location evidence="1">Membrane</location>
        <topology evidence="1">Multi-pass membrane protein</topology>
    </subcellularLocation>
</comment>
<sequence>MSSAALPAPSASIPAVSAGVHPRRWAVASVLLVAFFMNIADVTIVNVALPSIQVGLGATSTQLQWVSAAYLLPFAALLLPFGRFGDTLGRRRVFLLGLAGFTGASLLCGLAPSAEALIAARALQGAAAAMMVPQVLAIIHVIFPPEEKAQALQLTFVVGSAASVAGPLAGGLLLGLDAWSTGWRSVFLINVPLGLVALLAGARLLPGDGARGGIGGRSVDGLGVALSGAVMVLLVLPLVEGRSWGWPWWGWVMMVLALVLAVIFALWERRQASRGFAQLLPAALLGRPSFLRGLALVTLFFSGIPGLFLVLALLLQSGLGLTPLASGLTTLPFPLGVMASVVLARWVTGESTGRVVLGALLLAGGMGTLLVSLRVAGGAIAPLGLLPSLFAAGVGMGLAASALFGAVLATVPAESAGAGSGALQAMQQLGSVLGIALVGQIFFARLGEESGSDAYAAAGAAAAAYPAAIYAVLALGLLATRRPVRTQA</sequence>
<accession>A0A5C4MV56</accession>
<feature type="transmembrane region" description="Helical" evidence="5">
    <location>
        <begin position="118"/>
        <end position="142"/>
    </location>
</feature>
<dbReference type="SUPFAM" id="SSF103473">
    <property type="entry name" value="MFS general substrate transporter"/>
    <property type="match status" value="2"/>
</dbReference>
<feature type="transmembrane region" description="Helical" evidence="5">
    <location>
        <begin position="248"/>
        <end position="267"/>
    </location>
</feature>
<dbReference type="AlphaFoldDB" id="A0A5C4MV56"/>
<evidence type="ECO:0000313" key="7">
    <source>
        <dbReference type="EMBL" id="TNC47701.1"/>
    </source>
</evidence>
<dbReference type="InterPro" id="IPR011701">
    <property type="entry name" value="MFS"/>
</dbReference>
<keyword evidence="8" id="KW-1185">Reference proteome</keyword>
<feature type="transmembrane region" description="Helical" evidence="5">
    <location>
        <begin position="218"/>
        <end position="236"/>
    </location>
</feature>
<evidence type="ECO:0000259" key="6">
    <source>
        <dbReference type="PROSITE" id="PS50850"/>
    </source>
</evidence>
<dbReference type="PANTHER" id="PTHR42718:SF39">
    <property type="entry name" value="ACTINORHODIN TRANSPORTER-RELATED"/>
    <property type="match status" value="1"/>
</dbReference>
<gene>
    <name evidence="7" type="ORF">FHG66_15855</name>
</gene>
<evidence type="ECO:0000256" key="5">
    <source>
        <dbReference type="SAM" id="Phobius"/>
    </source>
</evidence>
<dbReference type="Proteomes" id="UP000305887">
    <property type="component" value="Unassembled WGS sequence"/>
</dbReference>
<evidence type="ECO:0000313" key="8">
    <source>
        <dbReference type="Proteomes" id="UP000305887"/>
    </source>
</evidence>
<feature type="transmembrane region" description="Helical" evidence="5">
    <location>
        <begin position="355"/>
        <end position="377"/>
    </location>
</feature>
<dbReference type="Pfam" id="PF07690">
    <property type="entry name" value="MFS_1"/>
    <property type="match status" value="2"/>
</dbReference>
<dbReference type="Gene3D" id="1.20.1250.20">
    <property type="entry name" value="MFS general substrate transporter like domains"/>
    <property type="match status" value="2"/>
</dbReference>
<reference evidence="7 8" key="1">
    <citation type="submission" date="2019-06" db="EMBL/GenBank/DDBJ databases">
        <title>YIM 131921 draft genome.</title>
        <authorList>
            <person name="Jiang L."/>
        </authorList>
    </citation>
    <scope>NUCLEOTIDE SEQUENCE [LARGE SCALE GENOMIC DNA]</scope>
    <source>
        <strain evidence="7 8">YIM 131921</strain>
    </source>
</reference>
<proteinExistence type="predicted"/>
<evidence type="ECO:0000256" key="2">
    <source>
        <dbReference type="ARBA" id="ARBA00022692"/>
    </source>
</evidence>
<name>A0A5C4MV56_9RHOB</name>
<feature type="transmembrane region" description="Helical" evidence="5">
    <location>
        <begin position="294"/>
        <end position="315"/>
    </location>
</feature>
<feature type="transmembrane region" description="Helical" evidence="5">
    <location>
        <begin position="186"/>
        <end position="206"/>
    </location>
</feature>
<dbReference type="CDD" id="cd17321">
    <property type="entry name" value="MFS_MMR_MDR_like"/>
    <property type="match status" value="1"/>
</dbReference>
<dbReference type="EMBL" id="VDFU01000023">
    <property type="protein sequence ID" value="TNC47701.1"/>
    <property type="molecule type" value="Genomic_DNA"/>
</dbReference>
<feature type="transmembrane region" description="Helical" evidence="5">
    <location>
        <begin position="423"/>
        <end position="443"/>
    </location>
</feature>
<dbReference type="InterPro" id="IPR020846">
    <property type="entry name" value="MFS_dom"/>
</dbReference>
<feature type="transmembrane region" description="Helical" evidence="5">
    <location>
        <begin position="455"/>
        <end position="479"/>
    </location>
</feature>
<protein>
    <submittedName>
        <fullName evidence="7">MFS transporter</fullName>
    </submittedName>
</protein>
<feature type="transmembrane region" description="Helical" evidence="5">
    <location>
        <begin position="321"/>
        <end position="343"/>
    </location>
</feature>
<evidence type="ECO:0000256" key="3">
    <source>
        <dbReference type="ARBA" id="ARBA00022989"/>
    </source>
</evidence>
<feature type="domain" description="Major facilitator superfamily (MFS) profile" evidence="6">
    <location>
        <begin position="27"/>
        <end position="485"/>
    </location>
</feature>
<dbReference type="OrthoDB" id="2414439at2"/>
<keyword evidence="3 5" id="KW-1133">Transmembrane helix</keyword>